<dbReference type="InterPro" id="IPR003772">
    <property type="entry name" value="YceD"/>
</dbReference>
<dbReference type="Pfam" id="PF02620">
    <property type="entry name" value="YceD"/>
    <property type="match status" value="1"/>
</dbReference>
<protein>
    <recommendedName>
        <fullName evidence="3">Metal-binding protein</fullName>
    </recommendedName>
</protein>
<dbReference type="PANTHER" id="PTHR34374">
    <property type="entry name" value="LARGE RIBOSOMAL RNA SUBUNIT ACCUMULATION PROTEIN YCED HOMOLOG 1, CHLOROPLASTIC"/>
    <property type="match status" value="1"/>
</dbReference>
<keyword evidence="2" id="KW-1185">Reference proteome</keyword>
<evidence type="ECO:0000313" key="1">
    <source>
        <dbReference type="EMBL" id="MCP2332028.1"/>
    </source>
</evidence>
<accession>A0ABT1JHT7</accession>
<dbReference type="PANTHER" id="PTHR34374:SF1">
    <property type="entry name" value="LARGE RIBOSOMAL RNA SUBUNIT ACCUMULATION PROTEIN YCED HOMOLOG 1, CHLOROPLASTIC"/>
    <property type="match status" value="1"/>
</dbReference>
<evidence type="ECO:0000313" key="2">
    <source>
        <dbReference type="Proteomes" id="UP000791080"/>
    </source>
</evidence>
<evidence type="ECO:0008006" key="3">
    <source>
        <dbReference type="Google" id="ProtNLM"/>
    </source>
</evidence>
<name>A0ABT1JHT7_ACTCY</name>
<reference evidence="1 2" key="1">
    <citation type="submission" date="2022-06" db="EMBL/GenBank/DDBJ databases">
        <title>Genomic Encyclopedia of Type Strains, Phase I: the one thousand microbial genomes (KMG-I) project.</title>
        <authorList>
            <person name="Kyrpides N."/>
        </authorList>
    </citation>
    <scope>NUCLEOTIDE SEQUENCE [LARGE SCALE GENOMIC DNA]</scope>
    <source>
        <strain evidence="1 2">DSM 43889</strain>
    </source>
</reference>
<proteinExistence type="predicted"/>
<dbReference type="Proteomes" id="UP000791080">
    <property type="component" value="Unassembled WGS sequence"/>
</dbReference>
<sequence length="166" mass="18324">MSRRYHRSIPAPDSFSLDMIGVPRGEEITLDVRVDSVMEGVLVAGTASAPLTGECSRCLEPIEDSVEVEITELFAYPDSATEQSTDPDEVSRMVDELVDLEPVVRDALLLSLPSSPLCAETCQGLCVECGRRWAELEPGHRHETIDPRWAALLERTSGQEDKPEEN</sequence>
<gene>
    <name evidence="1" type="ORF">G443_002298</name>
</gene>
<comment type="caution">
    <text evidence="1">The sequence shown here is derived from an EMBL/GenBank/DDBJ whole genome shotgun (WGS) entry which is preliminary data.</text>
</comment>
<dbReference type="EMBL" id="AUBJ02000001">
    <property type="protein sequence ID" value="MCP2332028.1"/>
    <property type="molecule type" value="Genomic_DNA"/>
</dbReference>
<organism evidence="1 2">
    <name type="scientific">Actinoalloteichus caeruleus DSM 43889</name>
    <dbReference type="NCBI Taxonomy" id="1120930"/>
    <lineage>
        <taxon>Bacteria</taxon>
        <taxon>Bacillati</taxon>
        <taxon>Actinomycetota</taxon>
        <taxon>Actinomycetes</taxon>
        <taxon>Pseudonocardiales</taxon>
        <taxon>Pseudonocardiaceae</taxon>
        <taxon>Actinoalloteichus</taxon>
        <taxon>Actinoalloteichus cyanogriseus</taxon>
    </lineage>
</organism>